<dbReference type="Gene3D" id="3.30.420.10">
    <property type="entry name" value="Ribonuclease H-like superfamily/Ribonuclease H"/>
    <property type="match status" value="1"/>
</dbReference>
<dbReference type="Pfam" id="PF00665">
    <property type="entry name" value="rve"/>
    <property type="match status" value="1"/>
</dbReference>
<protein>
    <submittedName>
        <fullName evidence="3">INT</fullName>
    </submittedName>
    <submittedName>
        <fullName evidence="5">Uncharacterized transposon-derived protein F54H12.3 isoform X2</fullName>
    </submittedName>
</protein>
<dbReference type="AlphaFoldDB" id="A0A2U7Q1A7"/>
<dbReference type="PROSITE" id="PS50994">
    <property type="entry name" value="INTEGRASE"/>
    <property type="match status" value="1"/>
</dbReference>
<evidence type="ECO:0000259" key="2">
    <source>
        <dbReference type="PROSITE" id="PS50994"/>
    </source>
</evidence>
<evidence type="ECO:0000259" key="1">
    <source>
        <dbReference type="PROSITE" id="PS50013"/>
    </source>
</evidence>
<dbReference type="CDD" id="cd00024">
    <property type="entry name" value="CD_CSD"/>
    <property type="match status" value="1"/>
</dbReference>
<sequence length="309" mass="36560">MSKADVVNEIHKNARVNYPRRRVIMKDIDDLWQADLIDMQSISKENKNYRYILAVIDTFSKYAWAFPMRSKTKEDMCNSFKTLLDKGRVPKNLQTDNGAEFYNNKFQKLMKSYHINHYSTFSTKKASIVERFIRTLKSKVYKEFSLKGNYNWVNNTLNDVIYKYNHTHHRTINEIPANVNNINKKLILERYIKLLKNDNLKSKYKVGDYVRISKYKGTFEKGYTPNWSTEIFKIRKIQNTTPITYLIEDTIRGQPILGAFYTQELQKTKHPNVYLVEKVLRRKGNRVLVKWLGLSSAESSWIDKSNVIL</sequence>
<reference evidence="3" key="1">
    <citation type="submission" date="2016-10" db="EMBL/GenBank/DDBJ databases">
        <title>Deep sequencing reveals no adventitious viruses in Sf-rhabdovirus-negative Sf-RVN cells.</title>
        <authorList>
            <person name="Geisler C."/>
            <person name="Jarvis D.L."/>
        </authorList>
    </citation>
    <scope>NUCLEOTIDE SEQUENCE</scope>
    <source>
        <tissue evidence="3">Ovaries</tissue>
    </source>
</reference>
<dbReference type="EMBL" id="KY042019">
    <property type="protein sequence ID" value="AUH25531.1"/>
    <property type="molecule type" value="Genomic_DNA"/>
</dbReference>
<dbReference type="InterPro" id="IPR000953">
    <property type="entry name" value="Chromo/chromo_shadow_dom"/>
</dbReference>
<gene>
    <name evidence="5" type="primary">LOC118278919</name>
</gene>
<keyword evidence="4" id="KW-1185">Reference proteome</keyword>
<dbReference type="Proteomes" id="UP000829999">
    <property type="component" value="Chromosome 3"/>
</dbReference>
<proteinExistence type="predicted"/>
<dbReference type="PANTHER" id="PTHR46585">
    <property type="entry name" value="INTEGRASE CORE DOMAIN CONTAINING PROTEIN"/>
    <property type="match status" value="1"/>
</dbReference>
<accession>A0A2U7Q1A7</accession>
<dbReference type="GO" id="GO:0015074">
    <property type="term" value="P:DNA integration"/>
    <property type="evidence" value="ECO:0007669"/>
    <property type="project" value="InterPro"/>
</dbReference>
<dbReference type="PANTHER" id="PTHR46585:SF1">
    <property type="entry name" value="CHROMO DOMAIN-CONTAINING PROTEIN"/>
    <property type="match status" value="1"/>
</dbReference>
<organism evidence="3">
    <name type="scientific">Spodoptera frugiperda</name>
    <name type="common">Fall armyworm</name>
    <dbReference type="NCBI Taxonomy" id="7108"/>
    <lineage>
        <taxon>Eukaryota</taxon>
        <taxon>Metazoa</taxon>
        <taxon>Ecdysozoa</taxon>
        <taxon>Arthropoda</taxon>
        <taxon>Hexapoda</taxon>
        <taxon>Insecta</taxon>
        <taxon>Pterygota</taxon>
        <taxon>Neoptera</taxon>
        <taxon>Endopterygota</taxon>
        <taxon>Lepidoptera</taxon>
        <taxon>Glossata</taxon>
        <taxon>Ditrysia</taxon>
        <taxon>Noctuoidea</taxon>
        <taxon>Noctuidae</taxon>
        <taxon>Amphipyrinae</taxon>
        <taxon>Spodoptera</taxon>
    </lineage>
</organism>
<name>A0A2U7Q1A7_SPOFR</name>
<evidence type="ECO:0000313" key="3">
    <source>
        <dbReference type="EMBL" id="AUH25531.1"/>
    </source>
</evidence>
<feature type="domain" description="Chromo" evidence="1">
    <location>
        <begin position="274"/>
        <end position="309"/>
    </location>
</feature>
<dbReference type="InterPro" id="IPR016197">
    <property type="entry name" value="Chromo-like_dom_sf"/>
</dbReference>
<dbReference type="RefSeq" id="XP_050562713.1">
    <property type="nucleotide sequence ID" value="XM_050706756.1"/>
</dbReference>
<evidence type="ECO:0000313" key="5">
    <source>
        <dbReference type="RefSeq" id="XP_050562713.1"/>
    </source>
</evidence>
<dbReference type="GO" id="GO:0005694">
    <property type="term" value="C:chromosome"/>
    <property type="evidence" value="ECO:0007669"/>
    <property type="project" value="UniProtKB-ARBA"/>
</dbReference>
<reference evidence="5" key="2">
    <citation type="submission" date="2025-04" db="UniProtKB">
        <authorList>
            <consortium name="RefSeq"/>
        </authorList>
    </citation>
    <scope>IDENTIFICATION</scope>
    <source>
        <tissue evidence="5">Whole larval tissue</tissue>
    </source>
</reference>
<dbReference type="InterPro" id="IPR012337">
    <property type="entry name" value="RNaseH-like_sf"/>
</dbReference>
<evidence type="ECO:0000313" key="4">
    <source>
        <dbReference type="Proteomes" id="UP000829999"/>
    </source>
</evidence>
<dbReference type="InterPro" id="IPR036397">
    <property type="entry name" value="RNaseH_sf"/>
</dbReference>
<feature type="domain" description="Integrase catalytic" evidence="2">
    <location>
        <begin position="15"/>
        <end position="184"/>
    </location>
</feature>
<dbReference type="GeneID" id="118278919"/>
<dbReference type="GO" id="GO:0003676">
    <property type="term" value="F:nucleic acid binding"/>
    <property type="evidence" value="ECO:0007669"/>
    <property type="project" value="InterPro"/>
</dbReference>
<dbReference type="SUPFAM" id="SSF54160">
    <property type="entry name" value="Chromo domain-like"/>
    <property type="match status" value="1"/>
</dbReference>
<dbReference type="SUPFAM" id="SSF53098">
    <property type="entry name" value="Ribonuclease H-like"/>
    <property type="match status" value="1"/>
</dbReference>
<dbReference type="InterPro" id="IPR001584">
    <property type="entry name" value="Integrase_cat-core"/>
</dbReference>
<dbReference type="PROSITE" id="PS50013">
    <property type="entry name" value="CHROMO_2"/>
    <property type="match status" value="1"/>
</dbReference>